<dbReference type="GO" id="GO:0046475">
    <property type="term" value="P:glycerophospholipid catabolic process"/>
    <property type="evidence" value="ECO:0007669"/>
    <property type="project" value="TreeGrafter"/>
</dbReference>
<dbReference type="GO" id="GO:0005635">
    <property type="term" value="C:nuclear envelope"/>
    <property type="evidence" value="ECO:0007669"/>
    <property type="project" value="TreeGrafter"/>
</dbReference>
<dbReference type="GO" id="GO:0005654">
    <property type="term" value="C:nucleoplasm"/>
    <property type="evidence" value="ECO:0007669"/>
    <property type="project" value="TreeGrafter"/>
</dbReference>
<sequence>MDCLRDHGIPCKKNAVPHIAVLGSGGGERAMIALLGCLDQMAKDNLINSALYLCGVSGSTWSIDQSRLSDTKVDPINPYPIYTVNDQDLKKKGHNKACWFELNPHEVGYSHLGAFIDTSVFRSCFEAGELKKKVEERDMLYLQGTTITAHFYVNVITITLNSAVFALLCAALCGSALADGEEDNKTIQEMIMKWINHISGFSAVKSRSVEDEINVQGNPPFLLFTSLSFILSHSLIAEDRKEEARMMIAELLRQYDCIEDWDWNEDPMGVNRRCSEKNGSLTAWFQSCKDEFGKIGSHFSKLSDVTQIVLKTLEVMANWSWGKKYNFLYKYPAEEGEFPEELLSETHRHLEDAGILLNSPYVAALRAERKVDLILSFDFSAGDPF</sequence>
<protein>
    <recommendedName>
        <fullName evidence="3">PLA2c domain-containing protein</fullName>
    </recommendedName>
</protein>
<gene>
    <name evidence="1" type="ORF">JZ751_024011</name>
</gene>
<dbReference type="GO" id="GO:0047498">
    <property type="term" value="F:calcium-dependent phospholipase A2 activity"/>
    <property type="evidence" value="ECO:0007669"/>
    <property type="project" value="TreeGrafter"/>
</dbReference>
<dbReference type="PANTHER" id="PTHR10728">
    <property type="entry name" value="CYTOSOLIC PHOSPHOLIPASE A2"/>
    <property type="match status" value="1"/>
</dbReference>
<evidence type="ECO:0008006" key="3">
    <source>
        <dbReference type="Google" id="ProtNLM"/>
    </source>
</evidence>
<dbReference type="GO" id="GO:0005544">
    <property type="term" value="F:calcium-dependent phospholipid binding"/>
    <property type="evidence" value="ECO:0007669"/>
    <property type="project" value="TreeGrafter"/>
</dbReference>
<dbReference type="PANTHER" id="PTHR10728:SF39">
    <property type="entry name" value="CYTOSOLIC PHOSPHOLIPASE A2 GAMMA"/>
    <property type="match status" value="1"/>
</dbReference>
<dbReference type="OrthoDB" id="8442069at2759"/>
<dbReference type="GO" id="GO:0005829">
    <property type="term" value="C:cytosol"/>
    <property type="evidence" value="ECO:0007669"/>
    <property type="project" value="TreeGrafter"/>
</dbReference>
<dbReference type="EMBL" id="JAFBMS010000559">
    <property type="protein sequence ID" value="KAG9330532.1"/>
    <property type="molecule type" value="Genomic_DNA"/>
</dbReference>
<evidence type="ECO:0000313" key="2">
    <source>
        <dbReference type="Proteomes" id="UP000824540"/>
    </source>
</evidence>
<feature type="non-terminal residue" evidence="1">
    <location>
        <position position="385"/>
    </location>
</feature>
<dbReference type="AlphaFoldDB" id="A0A8T2MYI8"/>
<dbReference type="Gene3D" id="3.40.1090.10">
    <property type="entry name" value="Cytosolic phospholipase A2 catalytic domain"/>
    <property type="match status" value="2"/>
</dbReference>
<comment type="caution">
    <text evidence="1">The sequence shown here is derived from an EMBL/GenBank/DDBJ whole genome shotgun (WGS) entry which is preliminary data.</text>
</comment>
<name>A0A8T2MYI8_9TELE</name>
<proteinExistence type="predicted"/>
<dbReference type="GO" id="GO:0005509">
    <property type="term" value="F:calcium ion binding"/>
    <property type="evidence" value="ECO:0007669"/>
    <property type="project" value="TreeGrafter"/>
</dbReference>
<dbReference type="InterPro" id="IPR016035">
    <property type="entry name" value="Acyl_Trfase/lysoPLipase"/>
</dbReference>
<dbReference type="Proteomes" id="UP000824540">
    <property type="component" value="Unassembled WGS sequence"/>
</dbReference>
<keyword evidence="2" id="KW-1185">Reference proteome</keyword>
<reference evidence="1" key="1">
    <citation type="thesis" date="2021" institute="BYU ScholarsArchive" country="Provo, UT, USA">
        <title>Applications of and Algorithms for Genome Assembly and Genomic Analyses with an Emphasis on Marine Teleosts.</title>
        <authorList>
            <person name="Pickett B.D."/>
        </authorList>
    </citation>
    <scope>NUCLEOTIDE SEQUENCE</scope>
    <source>
        <strain evidence="1">HI-2016</strain>
    </source>
</reference>
<dbReference type="SUPFAM" id="SSF52151">
    <property type="entry name" value="FabD/lysophospholipase-like"/>
    <property type="match status" value="2"/>
</dbReference>
<evidence type="ECO:0000313" key="1">
    <source>
        <dbReference type="EMBL" id="KAG9330532.1"/>
    </source>
</evidence>
<organism evidence="1 2">
    <name type="scientific">Albula glossodonta</name>
    <name type="common">roundjaw bonefish</name>
    <dbReference type="NCBI Taxonomy" id="121402"/>
    <lineage>
        <taxon>Eukaryota</taxon>
        <taxon>Metazoa</taxon>
        <taxon>Chordata</taxon>
        <taxon>Craniata</taxon>
        <taxon>Vertebrata</taxon>
        <taxon>Euteleostomi</taxon>
        <taxon>Actinopterygii</taxon>
        <taxon>Neopterygii</taxon>
        <taxon>Teleostei</taxon>
        <taxon>Albuliformes</taxon>
        <taxon>Albulidae</taxon>
        <taxon>Albula</taxon>
    </lineage>
</organism>
<accession>A0A8T2MYI8</accession>